<evidence type="ECO:0000256" key="1">
    <source>
        <dbReference type="SAM" id="Phobius"/>
    </source>
</evidence>
<dbReference type="SMART" id="SM00850">
    <property type="entry name" value="LytTR"/>
    <property type="match status" value="1"/>
</dbReference>
<keyword evidence="1" id="KW-1133">Transmembrane helix</keyword>
<dbReference type="Pfam" id="PF04397">
    <property type="entry name" value="LytTR"/>
    <property type="match status" value="1"/>
</dbReference>
<feature type="transmembrane region" description="Helical" evidence="1">
    <location>
        <begin position="45"/>
        <end position="62"/>
    </location>
</feature>
<protein>
    <submittedName>
        <fullName evidence="3">LytTR family transcriptional regulator</fullName>
    </submittedName>
</protein>
<keyword evidence="1" id="KW-0472">Membrane</keyword>
<keyword evidence="4" id="KW-1185">Reference proteome</keyword>
<dbReference type="EMBL" id="JAAFZH010000003">
    <property type="protein sequence ID" value="NDU95047.1"/>
    <property type="molecule type" value="Genomic_DNA"/>
</dbReference>
<dbReference type="GO" id="GO:0003677">
    <property type="term" value="F:DNA binding"/>
    <property type="evidence" value="ECO:0007669"/>
    <property type="project" value="InterPro"/>
</dbReference>
<name>A0A6L9L6F5_9BACT</name>
<dbReference type="InterPro" id="IPR007492">
    <property type="entry name" value="LytTR_DNA-bd_dom"/>
</dbReference>
<keyword evidence="1" id="KW-0812">Transmembrane</keyword>
<dbReference type="PANTHER" id="PTHR37299:SF1">
    <property type="entry name" value="STAGE 0 SPORULATION PROTEIN A HOMOLOG"/>
    <property type="match status" value="1"/>
</dbReference>
<gene>
    <name evidence="3" type="ORF">GK108_09190</name>
</gene>
<dbReference type="InterPro" id="IPR046947">
    <property type="entry name" value="LytR-like"/>
</dbReference>
<dbReference type="GO" id="GO:0000156">
    <property type="term" value="F:phosphorelay response regulator activity"/>
    <property type="evidence" value="ECO:0007669"/>
    <property type="project" value="InterPro"/>
</dbReference>
<comment type="caution">
    <text evidence="3">The sequence shown here is derived from an EMBL/GenBank/DDBJ whole genome shotgun (WGS) entry which is preliminary data.</text>
</comment>
<dbReference type="Proteomes" id="UP000474175">
    <property type="component" value="Unassembled WGS sequence"/>
</dbReference>
<feature type="transmembrane region" description="Helical" evidence="1">
    <location>
        <begin position="12"/>
        <end position="33"/>
    </location>
</feature>
<dbReference type="AlphaFoldDB" id="A0A6L9L6F5"/>
<accession>A0A6L9L6F5</accession>
<sequence>MKRSWLLDNFLIRNLLGLLALIGAHYLSDLYTIDQRPGFSKFSPYLYLISLYGWLVFHNRILVERLFMRGKRAYYFACFALCMAMGSFNMNLILHNDFAVTHTLPLLVNFWVYTIAGIGVYITYRQLYSSPKEPVSTLLPEPLLSKESGSFSCMVDGTRLEIEYTDIQYVESLENYVKVITDKKTYVTRLTLKEAEERLPKPPFVRISRSYIVNAIHINNKEPDSVWIGSKELRIGKVYKRYVAEQFASE</sequence>
<dbReference type="Gene3D" id="2.40.50.1020">
    <property type="entry name" value="LytTr DNA-binding domain"/>
    <property type="match status" value="1"/>
</dbReference>
<evidence type="ECO:0000313" key="4">
    <source>
        <dbReference type="Proteomes" id="UP000474175"/>
    </source>
</evidence>
<proteinExistence type="predicted"/>
<dbReference type="PROSITE" id="PS50930">
    <property type="entry name" value="HTH_LYTTR"/>
    <property type="match status" value="1"/>
</dbReference>
<feature type="transmembrane region" description="Helical" evidence="1">
    <location>
        <begin position="74"/>
        <end position="94"/>
    </location>
</feature>
<evidence type="ECO:0000313" key="3">
    <source>
        <dbReference type="EMBL" id="NDU95047.1"/>
    </source>
</evidence>
<organism evidence="3 4">
    <name type="scientific">Spirosoma terrae</name>
    <dbReference type="NCBI Taxonomy" id="1968276"/>
    <lineage>
        <taxon>Bacteria</taxon>
        <taxon>Pseudomonadati</taxon>
        <taxon>Bacteroidota</taxon>
        <taxon>Cytophagia</taxon>
        <taxon>Cytophagales</taxon>
        <taxon>Cytophagaceae</taxon>
        <taxon>Spirosoma</taxon>
    </lineage>
</organism>
<feature type="domain" description="HTH LytTR-type" evidence="2">
    <location>
        <begin position="151"/>
        <end position="218"/>
    </location>
</feature>
<feature type="transmembrane region" description="Helical" evidence="1">
    <location>
        <begin position="106"/>
        <end position="124"/>
    </location>
</feature>
<reference evidence="3 4" key="1">
    <citation type="submission" date="2020-02" db="EMBL/GenBank/DDBJ databases">
        <title>Draft genome sequence of two Spirosoma agri KCTC 52727 and Spirosoma terrae KCTC 52035.</title>
        <authorList>
            <person name="Rojas J."/>
            <person name="Ambika Manirajan B."/>
            <person name="Suarez C."/>
            <person name="Ratering S."/>
            <person name="Schnell S."/>
        </authorList>
    </citation>
    <scope>NUCLEOTIDE SEQUENCE [LARGE SCALE GENOMIC DNA]</scope>
    <source>
        <strain evidence="3 4">KCTC 52035</strain>
    </source>
</reference>
<dbReference type="PANTHER" id="PTHR37299">
    <property type="entry name" value="TRANSCRIPTIONAL REGULATOR-RELATED"/>
    <property type="match status" value="1"/>
</dbReference>
<evidence type="ECO:0000259" key="2">
    <source>
        <dbReference type="PROSITE" id="PS50930"/>
    </source>
</evidence>